<reference evidence="11" key="2">
    <citation type="submission" date="2021-10" db="EMBL/GenBank/DDBJ databases">
        <title>Complete genome sequences of five Ralstonia solancearum strains isolated from sunflower.</title>
        <authorList>
            <person name="She X."/>
            <person name="He Z."/>
        </authorList>
    </citation>
    <scope>NUCLEOTIDE SEQUENCE</scope>
    <source>
        <strain evidence="11">RS638</strain>
        <plasmid evidence="11">p1</plasmid>
    </source>
</reference>
<geneLocation type="plasmid" evidence="11">
    <name>p1</name>
</geneLocation>
<feature type="domain" description="Aconitase A/isopropylmalate dehydratase small subunit swivel" evidence="9">
    <location>
        <begin position="657"/>
        <end position="788"/>
    </location>
</feature>
<comment type="cofactor">
    <cofactor evidence="1">
        <name>[4Fe-4S] cluster</name>
        <dbReference type="ChEBI" id="CHEBI:49883"/>
    </cofactor>
</comment>
<dbReference type="InterPro" id="IPR001030">
    <property type="entry name" value="Acoase/IPM_deHydtase_lsu_aba"/>
</dbReference>
<dbReference type="InterPro" id="IPR000573">
    <property type="entry name" value="AconitaseA/IPMdHydase_ssu_swvl"/>
</dbReference>
<accession>A0A0S4WQQ0</accession>
<keyword evidence="5" id="KW-0408">Iron</keyword>
<dbReference type="NCBIfam" id="TIGR02333">
    <property type="entry name" value="2met_isocit_dHY"/>
    <property type="match status" value="1"/>
</dbReference>
<dbReference type="GO" id="GO:0046872">
    <property type="term" value="F:metal ion binding"/>
    <property type="evidence" value="ECO:0007669"/>
    <property type="project" value="UniProtKB-KW"/>
</dbReference>
<dbReference type="SUPFAM" id="SSF53732">
    <property type="entry name" value="Aconitase iron-sulfur domain"/>
    <property type="match status" value="1"/>
</dbReference>
<name>A0A0S4WQQ0_RALSL</name>
<dbReference type="EMBL" id="LN899820">
    <property type="protein sequence ID" value="CUV53648.1"/>
    <property type="molecule type" value="Genomic_DNA"/>
</dbReference>
<dbReference type="PANTHER" id="PTHR11670">
    <property type="entry name" value="ACONITASE/IRON-RESPONSIVE ELEMENT FAMILY MEMBER"/>
    <property type="match status" value="1"/>
</dbReference>
<keyword evidence="6" id="KW-0411">Iron-sulfur</keyword>
<dbReference type="EMBL" id="CP085044">
    <property type="protein sequence ID" value="UZF18165.1"/>
    <property type="molecule type" value="Genomic_DNA"/>
</dbReference>
<dbReference type="NCBIfam" id="NF009520">
    <property type="entry name" value="PRK12881.1"/>
    <property type="match status" value="1"/>
</dbReference>
<evidence type="ECO:0000313" key="10">
    <source>
        <dbReference type="EMBL" id="CUV53648.1"/>
    </source>
</evidence>
<evidence type="ECO:0000259" key="8">
    <source>
        <dbReference type="Pfam" id="PF00330"/>
    </source>
</evidence>
<dbReference type="Gene3D" id="3.30.499.10">
    <property type="entry name" value="Aconitase, domain 3"/>
    <property type="match status" value="2"/>
</dbReference>
<reference evidence="10" key="1">
    <citation type="submission" date="2015-10" db="EMBL/GenBank/DDBJ databases">
        <authorList>
            <person name="Gilbert D.G."/>
        </authorList>
    </citation>
    <scope>NUCLEOTIDE SEQUENCE</scope>
    <source>
        <strain evidence="10">Phyl III-seqv23</strain>
    </source>
</reference>
<protein>
    <recommendedName>
        <fullName evidence="3">aconitate hydratase</fullName>
        <ecNumber evidence="3">4.2.1.3</ecNumber>
    </recommendedName>
</protein>
<evidence type="ECO:0000256" key="7">
    <source>
        <dbReference type="ARBA" id="ARBA00023501"/>
    </source>
</evidence>
<evidence type="ECO:0000256" key="1">
    <source>
        <dbReference type="ARBA" id="ARBA00001966"/>
    </source>
</evidence>
<organism evidence="10">
    <name type="scientific">Ralstonia solanacearum</name>
    <name type="common">Pseudomonas solanacearum</name>
    <dbReference type="NCBI Taxonomy" id="305"/>
    <lineage>
        <taxon>Bacteria</taxon>
        <taxon>Pseudomonadati</taxon>
        <taxon>Pseudomonadota</taxon>
        <taxon>Betaproteobacteria</taxon>
        <taxon>Burkholderiales</taxon>
        <taxon>Burkholderiaceae</taxon>
        <taxon>Ralstonia</taxon>
        <taxon>Ralstonia solanacearum species complex</taxon>
    </lineage>
</organism>
<evidence type="ECO:0000313" key="11">
    <source>
        <dbReference type="EMBL" id="UZF18165.1"/>
    </source>
</evidence>
<dbReference type="NCBIfam" id="NF006757">
    <property type="entry name" value="PRK09277.1"/>
    <property type="match status" value="1"/>
</dbReference>
<gene>
    <name evidence="11" type="primary">acnD</name>
    <name evidence="11" type="ORF">LH706_21875</name>
    <name evidence="10" type="ORF">RUN215_v1_170009</name>
</gene>
<evidence type="ECO:0000256" key="3">
    <source>
        <dbReference type="ARBA" id="ARBA00012926"/>
    </source>
</evidence>
<dbReference type="InterPro" id="IPR012708">
    <property type="entry name" value="2Me_IsoCit_deHydtase_FeS-dep"/>
</dbReference>
<dbReference type="Pfam" id="PF00330">
    <property type="entry name" value="Aconitase"/>
    <property type="match status" value="1"/>
</dbReference>
<dbReference type="FunFam" id="3.20.19.10:FF:000006">
    <property type="entry name" value="Aconitate hydratase 1"/>
    <property type="match status" value="1"/>
</dbReference>
<dbReference type="Gene3D" id="3.20.19.10">
    <property type="entry name" value="Aconitase, domain 4"/>
    <property type="match status" value="1"/>
</dbReference>
<evidence type="ECO:0000259" key="9">
    <source>
        <dbReference type="Pfam" id="PF00694"/>
    </source>
</evidence>
<evidence type="ECO:0000256" key="4">
    <source>
        <dbReference type="ARBA" id="ARBA00022723"/>
    </source>
</evidence>
<dbReference type="PRINTS" id="PR00415">
    <property type="entry name" value="ACONITASE"/>
</dbReference>
<keyword evidence="4" id="KW-0479">Metal-binding</keyword>
<dbReference type="GO" id="GO:0051536">
    <property type="term" value="F:iron-sulfur cluster binding"/>
    <property type="evidence" value="ECO:0007669"/>
    <property type="project" value="UniProtKB-KW"/>
</dbReference>
<dbReference type="GO" id="GO:0003994">
    <property type="term" value="F:aconitate hydratase activity"/>
    <property type="evidence" value="ECO:0007669"/>
    <property type="project" value="UniProtKB-EC"/>
</dbReference>
<dbReference type="Gene3D" id="6.10.190.10">
    <property type="match status" value="1"/>
</dbReference>
<dbReference type="InterPro" id="IPR015928">
    <property type="entry name" value="Aconitase/3IPM_dehydase_swvl"/>
</dbReference>
<dbReference type="SUPFAM" id="SSF52016">
    <property type="entry name" value="LeuD/IlvD-like"/>
    <property type="match status" value="1"/>
</dbReference>
<keyword evidence="11" id="KW-0614">Plasmid</keyword>
<dbReference type="AlphaFoldDB" id="A0A0S4WQQ0"/>
<keyword evidence="10" id="KW-0456">Lyase</keyword>
<dbReference type="InterPro" id="IPR015931">
    <property type="entry name" value="Acnase/IPM_dHydase_lsu_aba_1/3"/>
</dbReference>
<evidence type="ECO:0000256" key="6">
    <source>
        <dbReference type="ARBA" id="ARBA00023014"/>
    </source>
</evidence>
<dbReference type="InterPro" id="IPR006249">
    <property type="entry name" value="Aconitase/IRP2"/>
</dbReference>
<dbReference type="GO" id="GO:0019679">
    <property type="term" value="P:propionate metabolic process, methylcitrate cycle"/>
    <property type="evidence" value="ECO:0007669"/>
    <property type="project" value="InterPro"/>
</dbReference>
<feature type="domain" description="Aconitase/3-isopropylmalate dehydratase large subunit alpha/beta/alpha" evidence="8">
    <location>
        <begin position="65"/>
        <end position="533"/>
    </location>
</feature>
<dbReference type="EC" id="4.2.1.3" evidence="3"/>
<proteinExistence type="inferred from homology"/>
<evidence type="ECO:0000256" key="5">
    <source>
        <dbReference type="ARBA" id="ARBA00023004"/>
    </source>
</evidence>
<sequence>MNTAYRKPLPGTSLDYFDARAAVEAIAPGAYDTLPYTSRVLAENLVRRCDPATLADSLRQLIERKRELDFPWFPARVVCHDILGQTALVDLAGLRDAIAEQGGDPAQVNPVVPVQLIVDHSLAVECGGDDPNAFAKNRAIEDRRNEDRFHFIEWTKLAFKNVDVIPAGNGIMHQINLEKMSPVIHAKDGVAFPDTLVGTDSHTPHVDALGVIAIGVGGLEAENVMLGRASWMRLPDIVGVELTGERQPGITATDIVLALTEFLRQQKVVGAYLEFHGEGAARLTLGDRATISNMAPEYGATAAMFSIDPQTLDYLCLTGRADEQVRLVETYAKAAGLWSDTLKHAAYERLLRFDVSSVVRNMAGPSNPHARVATTDLAAKGIAGQWDDVPGQMPDGAVIIAAITSCTNTSNPRNVIAAGLLARNANRLGLTRKPWVKSSLAPGSKAVALYLEAAGLKTELEALGFGIVAFACTTCNGMSGALDPTIQQEIIDRDLYATAVLSGNRNFDGRIHPYAKQAFLASPPLVVAYAIAGTVRFDIERDSFGTGPDGQPITLKDLWPSDAEIDAIVRASVKPEQFRQVYIPMFDQRSEATASVSPLYDWRAQSTYIRRPPYWEGALAGERTLRGLRPLAVLGDNITTDHLSPSNAILADSAAGEYLAKMGLPEADFNSYATHRGDHLTAQRATFANPTLRNEMAVVDGEVKKGSLARIEPEGKVTRMWEAIEVYMARKQPLIVIAGADYGQGSSRDWAAKGVRLAGVEAIVAEGFERIHRTNLIGMGVLPLEFKPGTTRITLGIDGTETFDVIGARTPRADLTLVIHRKNGERVDVPVTCRLDTAEEVSIYEAGGVLQRFAQDFLESAKEAA</sequence>
<dbReference type="InterPro" id="IPR036008">
    <property type="entry name" value="Aconitase_4Fe-4S_dom"/>
</dbReference>
<evidence type="ECO:0000256" key="2">
    <source>
        <dbReference type="ARBA" id="ARBA00007185"/>
    </source>
</evidence>
<comment type="similarity">
    <text evidence="2">Belongs to the aconitase/IPM isomerase family.</text>
</comment>
<comment type="catalytic activity">
    <reaction evidence="7">
        <text>citrate = D-threo-isocitrate</text>
        <dbReference type="Rhea" id="RHEA:10336"/>
        <dbReference type="ChEBI" id="CHEBI:15562"/>
        <dbReference type="ChEBI" id="CHEBI:16947"/>
        <dbReference type="EC" id="4.2.1.3"/>
    </reaction>
</comment>
<dbReference type="Pfam" id="PF00694">
    <property type="entry name" value="Aconitase_C"/>
    <property type="match status" value="1"/>
</dbReference>